<evidence type="ECO:0000313" key="2">
    <source>
        <dbReference type="EMBL" id="ERN11891.1"/>
    </source>
</evidence>
<protein>
    <submittedName>
        <fullName evidence="2">Uncharacterized protein</fullName>
    </submittedName>
</protein>
<reference evidence="3" key="1">
    <citation type="journal article" date="2013" name="Science">
        <title>The Amborella genome and the evolution of flowering plants.</title>
        <authorList>
            <consortium name="Amborella Genome Project"/>
        </authorList>
    </citation>
    <scope>NUCLEOTIDE SEQUENCE [LARGE SCALE GENOMIC DNA]</scope>
</reference>
<name>W1PVZ3_AMBTC</name>
<gene>
    <name evidence="2" type="ORF">AMTR_s00020p00196520</name>
</gene>
<sequence>MGVDANTVAARRAHTAARTRSAAAPPLMRPSSPLTITMLQTHRQNKATDTANMDAATWITATARAAAPTLMRPSSSKNPKKISPPLLNKSGGLPIYV</sequence>
<dbReference type="EMBL" id="KI392664">
    <property type="protein sequence ID" value="ERN11891.1"/>
    <property type="molecule type" value="Genomic_DNA"/>
</dbReference>
<evidence type="ECO:0000313" key="3">
    <source>
        <dbReference type="Proteomes" id="UP000017836"/>
    </source>
</evidence>
<proteinExistence type="predicted"/>
<feature type="region of interest" description="Disordered" evidence="1">
    <location>
        <begin position="68"/>
        <end position="97"/>
    </location>
</feature>
<dbReference type="Gramene" id="ERN11891">
    <property type="protein sequence ID" value="ERN11891"/>
    <property type="gene ID" value="AMTR_s00020p00196520"/>
</dbReference>
<keyword evidence="3" id="KW-1185">Reference proteome</keyword>
<dbReference type="Proteomes" id="UP000017836">
    <property type="component" value="Unassembled WGS sequence"/>
</dbReference>
<accession>W1PVZ3</accession>
<organism evidence="2 3">
    <name type="scientific">Amborella trichopoda</name>
    <dbReference type="NCBI Taxonomy" id="13333"/>
    <lineage>
        <taxon>Eukaryota</taxon>
        <taxon>Viridiplantae</taxon>
        <taxon>Streptophyta</taxon>
        <taxon>Embryophyta</taxon>
        <taxon>Tracheophyta</taxon>
        <taxon>Spermatophyta</taxon>
        <taxon>Magnoliopsida</taxon>
        <taxon>Amborellales</taxon>
        <taxon>Amborellaceae</taxon>
        <taxon>Amborella</taxon>
    </lineage>
</organism>
<evidence type="ECO:0000256" key="1">
    <source>
        <dbReference type="SAM" id="MobiDB-lite"/>
    </source>
</evidence>
<feature type="compositionally biased region" description="Low complexity" evidence="1">
    <location>
        <begin position="1"/>
        <end position="10"/>
    </location>
</feature>
<feature type="region of interest" description="Disordered" evidence="1">
    <location>
        <begin position="1"/>
        <end position="32"/>
    </location>
</feature>
<dbReference type="AlphaFoldDB" id="W1PVZ3"/>
<dbReference type="HOGENOM" id="CLU_183257_0_0_1"/>
<feature type="compositionally biased region" description="Low complexity" evidence="1">
    <location>
        <begin position="68"/>
        <end position="90"/>
    </location>
</feature>